<keyword evidence="7" id="KW-0131">Cell cycle</keyword>
<dbReference type="EMBL" id="LR134148">
    <property type="protein sequence ID" value="VEA40004.1"/>
    <property type="molecule type" value="Genomic_DNA"/>
</dbReference>
<evidence type="ECO:0000256" key="5">
    <source>
        <dbReference type="SAM" id="MobiDB-lite"/>
    </source>
</evidence>
<evidence type="ECO:0000313" key="8">
    <source>
        <dbReference type="Proteomes" id="UP000273655"/>
    </source>
</evidence>
<evidence type="ECO:0000259" key="6">
    <source>
        <dbReference type="Pfam" id="PF16330"/>
    </source>
</evidence>
<dbReference type="InterPro" id="IPR032520">
    <property type="entry name" value="MukB_hinge"/>
</dbReference>
<evidence type="ECO:0000256" key="3">
    <source>
        <dbReference type="ARBA" id="ARBA00023067"/>
    </source>
</evidence>
<evidence type="ECO:0000313" key="7">
    <source>
        <dbReference type="EMBL" id="VEA40004.1"/>
    </source>
</evidence>
<reference evidence="7 8" key="1">
    <citation type="submission" date="2018-12" db="EMBL/GenBank/DDBJ databases">
        <authorList>
            <consortium name="Pathogen Informatics"/>
        </authorList>
    </citation>
    <scope>NUCLEOTIDE SEQUENCE [LARGE SCALE GENOMIC DNA]</scope>
    <source>
        <strain evidence="7 8">NCTC8271</strain>
    </source>
</reference>
<evidence type="ECO:0000256" key="2">
    <source>
        <dbReference type="ARBA" id="ARBA00022829"/>
    </source>
</evidence>
<dbReference type="GO" id="GO:0005737">
    <property type="term" value="C:cytoplasm"/>
    <property type="evidence" value="ECO:0007669"/>
    <property type="project" value="TreeGrafter"/>
</dbReference>
<accession>A0A447PMQ6</accession>
<keyword evidence="2" id="KW-0159">Chromosome partition</keyword>
<organism evidence="7 8">
    <name type="scientific">Salmonella enterica I</name>
    <dbReference type="NCBI Taxonomy" id="59201"/>
    <lineage>
        <taxon>Bacteria</taxon>
        <taxon>Pseudomonadati</taxon>
        <taxon>Pseudomonadota</taxon>
        <taxon>Gammaproteobacteria</taxon>
        <taxon>Enterobacterales</taxon>
        <taxon>Enterobacteriaceae</taxon>
        <taxon>Salmonella</taxon>
    </lineage>
</organism>
<dbReference type="InterPro" id="IPR050308">
    <property type="entry name" value="MukB/SMC"/>
</dbReference>
<keyword evidence="3" id="KW-0226">DNA condensation</keyword>
<sequence>MSNATKCGARKNAVDEEIERLSQPGGAEDQRLNALAERFGGVLLSEIYDDVSLEDAPYFSALYGPSRHAIVVPDLSQIAEQLEGLTDCPEDLYLIEGDPQSFDDSVFSVDELEKAGGRENC</sequence>
<proteinExistence type="predicted"/>
<feature type="region of interest" description="Disordered" evidence="5">
    <location>
        <begin position="1"/>
        <end position="25"/>
    </location>
</feature>
<dbReference type="GO" id="GO:0051301">
    <property type="term" value="P:cell division"/>
    <property type="evidence" value="ECO:0007669"/>
    <property type="project" value="UniProtKB-KW"/>
</dbReference>
<keyword evidence="1" id="KW-0963">Cytoplasm</keyword>
<protein>
    <submittedName>
        <fullName evidence="7">Cell division protein</fullName>
    </submittedName>
</protein>
<dbReference type="Pfam" id="PF16330">
    <property type="entry name" value="MukB_hinge"/>
    <property type="match status" value="1"/>
</dbReference>
<dbReference type="InterPro" id="IPR042501">
    <property type="entry name" value="MukB_hinge_sf"/>
</dbReference>
<dbReference type="PANTHER" id="PTHR42963">
    <property type="entry name" value="CHROMOSOME PARTITION PROTEIN MUKB"/>
    <property type="match status" value="1"/>
</dbReference>
<name>A0A447PMQ6_SALET</name>
<evidence type="ECO:0000256" key="1">
    <source>
        <dbReference type="ARBA" id="ARBA00022490"/>
    </source>
</evidence>
<dbReference type="PANTHER" id="PTHR42963:SF1">
    <property type="entry name" value="DUF4476 DOMAIN-CONTAINING PROTEIN"/>
    <property type="match status" value="1"/>
</dbReference>
<dbReference type="GO" id="GO:0003677">
    <property type="term" value="F:DNA binding"/>
    <property type="evidence" value="ECO:0007669"/>
    <property type="project" value="UniProtKB-KW"/>
</dbReference>
<dbReference type="Gene3D" id="3.30.70.3500">
    <property type="entry name" value="MukB, hinge domain"/>
    <property type="match status" value="1"/>
</dbReference>
<evidence type="ECO:0000256" key="4">
    <source>
        <dbReference type="ARBA" id="ARBA00023125"/>
    </source>
</evidence>
<dbReference type="GO" id="GO:0007059">
    <property type="term" value="P:chromosome segregation"/>
    <property type="evidence" value="ECO:0007669"/>
    <property type="project" value="UniProtKB-KW"/>
</dbReference>
<dbReference type="Proteomes" id="UP000273655">
    <property type="component" value="Chromosome 1"/>
</dbReference>
<keyword evidence="7" id="KW-0132">Cell division</keyword>
<gene>
    <name evidence="7" type="primary">mukB_3</name>
    <name evidence="7" type="ORF">NCTC8271_03739</name>
</gene>
<feature type="domain" description="MukB hinge" evidence="6">
    <location>
        <begin position="7"/>
        <end position="115"/>
    </location>
</feature>
<dbReference type="AlphaFoldDB" id="A0A447PMQ6"/>
<keyword evidence="4" id="KW-0238">DNA-binding</keyword>
<dbReference type="Gene3D" id="1.20.5.420">
    <property type="entry name" value="Immunoglobulin FC, subunit C"/>
    <property type="match status" value="1"/>
</dbReference>
<dbReference type="GO" id="GO:0030261">
    <property type="term" value="P:chromosome condensation"/>
    <property type="evidence" value="ECO:0007669"/>
    <property type="project" value="UniProtKB-KW"/>
</dbReference>